<dbReference type="Proteomes" id="UP001330016">
    <property type="component" value="Unassembled WGS sequence"/>
</dbReference>
<sequence length="42" mass="4778">MTEIDRLIQAMIEKDPSMAAGFAEEGRKLDDEVKVADRRDAR</sequence>
<keyword evidence="2" id="KW-1185">Reference proteome</keyword>
<reference evidence="1 2" key="1">
    <citation type="submission" date="2023-02" db="EMBL/GenBank/DDBJ databases">
        <title>The predominant lactic acid bacteria and yeasts involved in the spontaneous fermentation of millet during the production of the traditional porridge Hausa koko in Ghana.</title>
        <authorList>
            <person name="Atter A."/>
            <person name="Diaz M."/>
        </authorList>
    </citation>
    <scope>NUCLEOTIDE SEQUENCE [LARGE SCALE GENOMIC DNA]</scope>
    <source>
        <strain evidence="1 2">FI11640</strain>
    </source>
</reference>
<protein>
    <submittedName>
        <fullName evidence="1">Uncharacterized protein</fullName>
    </submittedName>
</protein>
<dbReference type="RefSeq" id="WP_258456850.1">
    <property type="nucleotide sequence ID" value="NZ_BJTX01000074.1"/>
</dbReference>
<evidence type="ECO:0000313" key="2">
    <source>
        <dbReference type="Proteomes" id="UP001330016"/>
    </source>
</evidence>
<dbReference type="GeneID" id="78511479"/>
<gene>
    <name evidence="1" type="ORF">PS435_04510</name>
</gene>
<evidence type="ECO:0000313" key="1">
    <source>
        <dbReference type="EMBL" id="MEE6715117.1"/>
    </source>
</evidence>
<accession>A0ABU7SXN6</accession>
<dbReference type="EMBL" id="JAQSGK010000008">
    <property type="protein sequence ID" value="MEE6715117.1"/>
    <property type="molecule type" value="Genomic_DNA"/>
</dbReference>
<comment type="caution">
    <text evidence="1">The sequence shown here is derived from an EMBL/GenBank/DDBJ whole genome shotgun (WGS) entry which is preliminary data.</text>
</comment>
<organism evidence="1 2">
    <name type="scientific">Schleiferilactobacillus harbinensis</name>
    <dbReference type="NCBI Taxonomy" id="304207"/>
    <lineage>
        <taxon>Bacteria</taxon>
        <taxon>Bacillati</taxon>
        <taxon>Bacillota</taxon>
        <taxon>Bacilli</taxon>
        <taxon>Lactobacillales</taxon>
        <taxon>Lactobacillaceae</taxon>
        <taxon>Schleiferilactobacillus</taxon>
    </lineage>
</organism>
<name>A0ABU7SXN6_9LACO</name>
<proteinExistence type="predicted"/>